<dbReference type="AlphaFoldDB" id="A0A437A2R8"/>
<dbReference type="EMBL" id="SAEB01000006">
    <property type="protein sequence ID" value="RVD85380.1"/>
    <property type="molecule type" value="Genomic_DNA"/>
</dbReference>
<name>A0A437A2R8_ARTFL</name>
<evidence type="ECO:0000313" key="2">
    <source>
        <dbReference type="EMBL" id="RVD85380.1"/>
    </source>
</evidence>
<keyword evidence="1" id="KW-0472">Membrane</keyword>
<proteinExistence type="predicted"/>
<sequence length="300" mass="33833">MQCSLIKTIAEVYNITWGAFATGEYASEYLYYERIDSWLLVLVHSRQKGRERFAIALQPVSVLACLEQRQFCNPSNGRCDTPSSSRIPVYNSTELEWDNLQKDTVRVLDTITFPFIPISYLVDNRGASLLLADAQTANGKSTNLSPEQWKLEVTNFMNIALAGLKMAIVRFGTGEQRQGPNYHRSLGDSEVCKRRMIKFRDDTGNYTSYSLSGVLIIIFAGLVIIVLSFLIEPIFERLAKAPTGSMKVKYEAWRHDESLMIYSASMERIDVGPWVLGKYDIPRGACDRQIITGGNSTARQ</sequence>
<keyword evidence="1" id="KW-0812">Transmembrane</keyword>
<dbReference type="GeneID" id="93586015"/>
<feature type="transmembrane region" description="Helical" evidence="1">
    <location>
        <begin position="209"/>
        <end position="231"/>
    </location>
</feature>
<protein>
    <submittedName>
        <fullName evidence="2">Uncharacterized protein</fullName>
    </submittedName>
</protein>
<evidence type="ECO:0000313" key="3">
    <source>
        <dbReference type="Proteomes" id="UP000283090"/>
    </source>
</evidence>
<accession>A0A437A2R8</accession>
<organism evidence="2 3">
    <name type="scientific">Arthrobotrys flagrans</name>
    <name type="common">Nematode-trapping fungus</name>
    <name type="synonym">Trichothecium flagrans</name>
    <dbReference type="NCBI Taxonomy" id="97331"/>
    <lineage>
        <taxon>Eukaryota</taxon>
        <taxon>Fungi</taxon>
        <taxon>Dikarya</taxon>
        <taxon>Ascomycota</taxon>
        <taxon>Pezizomycotina</taxon>
        <taxon>Orbiliomycetes</taxon>
        <taxon>Orbiliales</taxon>
        <taxon>Orbiliaceae</taxon>
        <taxon>Arthrobotrys</taxon>
    </lineage>
</organism>
<dbReference type="RefSeq" id="XP_067490924.1">
    <property type="nucleotide sequence ID" value="XM_067632679.1"/>
</dbReference>
<evidence type="ECO:0000256" key="1">
    <source>
        <dbReference type="SAM" id="Phobius"/>
    </source>
</evidence>
<dbReference type="VEuPathDB" id="FungiDB:DFL_003704"/>
<keyword evidence="1" id="KW-1133">Transmembrane helix</keyword>
<dbReference type="Proteomes" id="UP000283090">
    <property type="component" value="Unassembled WGS sequence"/>
</dbReference>
<reference evidence="2 3" key="1">
    <citation type="submission" date="2019-01" db="EMBL/GenBank/DDBJ databases">
        <title>Intercellular communication is required for trap formation in the nematode-trapping fungus Duddingtonia flagrans.</title>
        <authorList>
            <person name="Youssar L."/>
            <person name="Wernet V."/>
            <person name="Hensel N."/>
            <person name="Hildebrandt H.-G."/>
            <person name="Fischer R."/>
        </authorList>
    </citation>
    <scope>NUCLEOTIDE SEQUENCE [LARGE SCALE GENOMIC DNA]</scope>
    <source>
        <strain evidence="2 3">CBS H-5679</strain>
    </source>
</reference>
<dbReference type="OrthoDB" id="3557131at2759"/>
<gene>
    <name evidence="2" type="ORF">DFL_003704</name>
</gene>
<comment type="caution">
    <text evidence="2">The sequence shown here is derived from an EMBL/GenBank/DDBJ whole genome shotgun (WGS) entry which is preliminary data.</text>
</comment>
<keyword evidence="3" id="KW-1185">Reference proteome</keyword>